<dbReference type="PANTHER" id="PTHR34406:SF1">
    <property type="entry name" value="PROTEIN YCEI"/>
    <property type="match status" value="1"/>
</dbReference>
<proteinExistence type="predicted"/>
<evidence type="ECO:0000259" key="1">
    <source>
        <dbReference type="SMART" id="SM00867"/>
    </source>
</evidence>
<dbReference type="RefSeq" id="WP_192006938.1">
    <property type="nucleotide sequence ID" value="NZ_JACYTQ010000001.1"/>
</dbReference>
<reference evidence="2 3" key="1">
    <citation type="submission" date="2020-09" db="EMBL/GenBank/DDBJ databases">
        <title>Echinicola sp. CAU 1574 isolated from sand of Sido Beach.</title>
        <authorList>
            <person name="Kim W."/>
        </authorList>
    </citation>
    <scope>NUCLEOTIDE SEQUENCE [LARGE SCALE GENOMIC DNA]</scope>
    <source>
        <strain evidence="2 3">CAU 1574</strain>
    </source>
</reference>
<dbReference type="InterPro" id="IPR036761">
    <property type="entry name" value="TTHA0802/YceI-like_sf"/>
</dbReference>
<evidence type="ECO:0000313" key="2">
    <source>
        <dbReference type="EMBL" id="MBD8487150.1"/>
    </source>
</evidence>
<organism evidence="2 3">
    <name type="scientific">Echinicola arenosa</name>
    <dbReference type="NCBI Taxonomy" id="2774144"/>
    <lineage>
        <taxon>Bacteria</taxon>
        <taxon>Pseudomonadati</taxon>
        <taxon>Bacteroidota</taxon>
        <taxon>Cytophagia</taxon>
        <taxon>Cytophagales</taxon>
        <taxon>Cyclobacteriaceae</taxon>
        <taxon>Echinicola</taxon>
    </lineage>
</organism>
<feature type="domain" description="Lipid/polyisoprenoid-binding YceI-like" evidence="1">
    <location>
        <begin position="33"/>
        <end position="187"/>
    </location>
</feature>
<protein>
    <submittedName>
        <fullName evidence="2">YceI family protein</fullName>
    </submittedName>
</protein>
<comment type="caution">
    <text evidence="2">The sequence shown here is derived from an EMBL/GenBank/DDBJ whole genome shotgun (WGS) entry which is preliminary data.</text>
</comment>
<dbReference type="SMART" id="SM00867">
    <property type="entry name" value="YceI"/>
    <property type="match status" value="1"/>
</dbReference>
<accession>A0ABR9AEY9</accession>
<dbReference type="SUPFAM" id="SSF101874">
    <property type="entry name" value="YceI-like"/>
    <property type="match status" value="1"/>
</dbReference>
<sequence>MNSLKHALLSLLLVWIVFHVNAQKSFTLSDKQEFKVSGTSTLHDWDMVSEKGATGTMSAKLNGAVIEEIKSLKITLPVSELKSGKSAMDKKAYEAMDTKKNPNIYFELEKVNEITSDKINATGKLTISGNSKSVSMDVGYKVSGGTVTFEGEVPITFTIFNVDPPTAMFNTIKTGNELKIAFNTQFKSAN</sequence>
<dbReference type="InterPro" id="IPR007372">
    <property type="entry name" value="Lipid/polyisoprenoid-bd_YceI"/>
</dbReference>
<dbReference type="PANTHER" id="PTHR34406">
    <property type="entry name" value="PROTEIN YCEI"/>
    <property type="match status" value="1"/>
</dbReference>
<evidence type="ECO:0000313" key="3">
    <source>
        <dbReference type="Proteomes" id="UP000647133"/>
    </source>
</evidence>
<dbReference type="Pfam" id="PF04264">
    <property type="entry name" value="YceI"/>
    <property type="match status" value="1"/>
</dbReference>
<dbReference type="EMBL" id="JACYTQ010000001">
    <property type="protein sequence ID" value="MBD8487150.1"/>
    <property type="molecule type" value="Genomic_DNA"/>
</dbReference>
<name>A0ABR9AEY9_9BACT</name>
<gene>
    <name evidence="2" type="ORF">IFO69_00180</name>
</gene>
<dbReference type="Proteomes" id="UP000647133">
    <property type="component" value="Unassembled WGS sequence"/>
</dbReference>
<dbReference type="Gene3D" id="2.40.128.110">
    <property type="entry name" value="Lipid/polyisoprenoid-binding, YceI-like"/>
    <property type="match status" value="1"/>
</dbReference>
<keyword evidence="3" id="KW-1185">Reference proteome</keyword>